<dbReference type="RefSeq" id="WP_143157948.1">
    <property type="nucleotide sequence ID" value="NZ_FQYR01000002.1"/>
</dbReference>
<dbReference type="EMBL" id="FQYR01000002">
    <property type="protein sequence ID" value="SHI63431.1"/>
    <property type="molecule type" value="Genomic_DNA"/>
</dbReference>
<organism evidence="1 2">
    <name type="scientific">Rubritalea squalenifaciens DSM 18772</name>
    <dbReference type="NCBI Taxonomy" id="1123071"/>
    <lineage>
        <taxon>Bacteria</taxon>
        <taxon>Pseudomonadati</taxon>
        <taxon>Verrucomicrobiota</taxon>
        <taxon>Verrucomicrobiia</taxon>
        <taxon>Verrucomicrobiales</taxon>
        <taxon>Rubritaleaceae</taxon>
        <taxon>Rubritalea</taxon>
    </lineage>
</organism>
<dbReference type="OrthoDB" id="5438497at2"/>
<name>A0A1M6CRD8_9BACT</name>
<dbReference type="InParanoid" id="A0A1M6CRD8"/>
<dbReference type="STRING" id="1123071.SAMN02745181_0544"/>
<protein>
    <submittedName>
        <fullName evidence="1">Uncharacterized protein</fullName>
    </submittedName>
</protein>
<dbReference type="Proteomes" id="UP000184510">
    <property type="component" value="Unassembled WGS sequence"/>
</dbReference>
<proteinExistence type="predicted"/>
<evidence type="ECO:0000313" key="1">
    <source>
        <dbReference type="EMBL" id="SHI63431.1"/>
    </source>
</evidence>
<dbReference type="AlphaFoldDB" id="A0A1M6CRD8"/>
<evidence type="ECO:0000313" key="2">
    <source>
        <dbReference type="Proteomes" id="UP000184510"/>
    </source>
</evidence>
<keyword evidence="2" id="KW-1185">Reference proteome</keyword>
<reference evidence="1 2" key="1">
    <citation type="submission" date="2016-11" db="EMBL/GenBank/DDBJ databases">
        <authorList>
            <person name="Jaros S."/>
            <person name="Januszkiewicz K."/>
            <person name="Wedrychowicz H."/>
        </authorList>
    </citation>
    <scope>NUCLEOTIDE SEQUENCE [LARGE SCALE GENOMIC DNA]</scope>
    <source>
        <strain evidence="1 2">DSM 18772</strain>
    </source>
</reference>
<sequence>MAVIKGNQASFNSGEMAPWLDSRIDLDKYRSGARIIRNFICTPYGGVRRRMGTTLVEEALGKCRLITFQPTTQQGYILAFSDYKMRVYQDGQRVGSVELSTPWSGDEIFELQTEQINDVMFIAHRAYAPRQLSHFGPTSWTLGEMAFDYPPFKTFQYGNQLGVTPISSSTEQLSSSLNLSVAVASGEEAESPSIPVTSAWSLDISSLSAGTMRLEYTENGGGSWTAMGSYTAAGSDSGTVAAPGLMRLVAEANALLTATLTTDVVREDLAPGDTVNLQCSLDSFESLHVGGEVEVTHPLEENEVRLSFRSSGISESIPVQGDWLVSTTGNWRGTIKVQESQDSGSTWKTILTRKAWADRNVSYQGETREKVLLRMKFEKAADGNANDPHGTLEAINPEVRGRVLITSVTDARNAHGTVISSILSSDLTDTWRHGSWSDYEGYPAAVCWHESRLWFGGTVREPASLWASATEDYYNFESSSNDDGSFSRIMSASRQSAIKWLASKQNLFIGTSGSEWQGFSNSEGGVITPSSFILRKFSSFGSESLPAILTGSGLLFVENEARKIREISYSLQEDGYGSNDLTMLAVHVTLGKITDCAYQSQRDSIYWATTGTGKLIGCTYDKAQNIYAWHSHDTGAGDDFISVAVSYESGEEESVYVCVQRGSQYYIERFQVEQVRQIEQGTLDEMLFTDSTVLYSGPATLTISGLDHLEGRSVQAVADGSYAGEFTVSSGAITLDQAASEVKMGLSYQSLLETLPLDFNMAEGSTKGRLKKVHAVNVRMMRSVTFSAAPVARGKFAWNQLDQAHRRWVDLDHIPLSHEIGVLEDAQVILSSGHDTDARCAIRITEPYPLNILSLQPHFLITDD</sequence>
<accession>A0A1M6CRD8</accession>
<gene>
    <name evidence="1" type="ORF">SAMN02745181_0544</name>
</gene>